<gene>
    <name evidence="2" type="ORF">BLNAU_5134</name>
</gene>
<organism evidence="2 3">
    <name type="scientific">Blattamonas nauphoetae</name>
    <dbReference type="NCBI Taxonomy" id="2049346"/>
    <lineage>
        <taxon>Eukaryota</taxon>
        <taxon>Metamonada</taxon>
        <taxon>Preaxostyla</taxon>
        <taxon>Oxymonadida</taxon>
        <taxon>Blattamonas</taxon>
    </lineage>
</organism>
<feature type="compositionally biased region" description="Polar residues" evidence="1">
    <location>
        <begin position="7"/>
        <end position="24"/>
    </location>
</feature>
<reference evidence="2 3" key="1">
    <citation type="journal article" date="2022" name="bioRxiv">
        <title>Genomics of Preaxostyla Flagellates Illuminates Evolutionary Transitions and the Path Towards Mitochondrial Loss.</title>
        <authorList>
            <person name="Novak L.V.F."/>
            <person name="Treitli S.C."/>
            <person name="Pyrih J."/>
            <person name="Halakuc P."/>
            <person name="Pipaliya S.V."/>
            <person name="Vacek V."/>
            <person name="Brzon O."/>
            <person name="Soukal P."/>
            <person name="Eme L."/>
            <person name="Dacks J.B."/>
            <person name="Karnkowska A."/>
            <person name="Elias M."/>
            <person name="Hampl V."/>
        </authorList>
    </citation>
    <scope>NUCLEOTIDE SEQUENCE [LARGE SCALE GENOMIC DNA]</scope>
    <source>
        <strain evidence="2">NAU3</strain>
        <tissue evidence="2">Gut</tissue>
    </source>
</reference>
<name>A0ABQ9Y849_9EUKA</name>
<evidence type="ECO:0000313" key="2">
    <source>
        <dbReference type="EMBL" id="KAK2959937.1"/>
    </source>
</evidence>
<sequence length="387" mass="43738">MEEEQVSLKSTKNAYLNDPQESTSTIKPEEAPFLTFDANAEMSFQDRSSVYCSLVDLVKREYPFDNALQDKAGRFLKSLEPKWGQQDLATRLVTELVPSSTGSPSGFVESILTLLASPHSTVIAAALSFFKETRRVSIQLKYRLVELDVICKILATVQPHTPPILANETILYRLIALFECFLFFAHPGPLRRLNITAAADTFDRLEIVFRKVVIPSSQFVTFLISNRDIIKGDIFETFMILLSKLLQISPFYRPTMELVITSPIVMVFSTGLSSIEADKLIGDILITIKDTLYGWKAEDPEAVQSGRRIIQALYSEGFEDTLEQMLLTDDDGFFSTLCPIRVRCSYKCWEQMRNSQNCEISRDESKPPLLNDSILLSIVAPPLFEML</sequence>
<feature type="region of interest" description="Disordered" evidence="1">
    <location>
        <begin position="1"/>
        <end position="24"/>
    </location>
</feature>
<evidence type="ECO:0000313" key="3">
    <source>
        <dbReference type="Proteomes" id="UP001281761"/>
    </source>
</evidence>
<dbReference type="Proteomes" id="UP001281761">
    <property type="component" value="Unassembled WGS sequence"/>
</dbReference>
<evidence type="ECO:0000256" key="1">
    <source>
        <dbReference type="SAM" id="MobiDB-lite"/>
    </source>
</evidence>
<accession>A0ABQ9Y849</accession>
<dbReference type="EMBL" id="JARBJD010000026">
    <property type="protein sequence ID" value="KAK2959937.1"/>
    <property type="molecule type" value="Genomic_DNA"/>
</dbReference>
<proteinExistence type="predicted"/>
<keyword evidence="3" id="KW-1185">Reference proteome</keyword>
<comment type="caution">
    <text evidence="2">The sequence shown here is derived from an EMBL/GenBank/DDBJ whole genome shotgun (WGS) entry which is preliminary data.</text>
</comment>
<protein>
    <submittedName>
        <fullName evidence="2">Uncharacterized protein</fullName>
    </submittedName>
</protein>